<dbReference type="Gene3D" id="1.25.40.10">
    <property type="entry name" value="Tetratricopeptide repeat domain"/>
    <property type="match status" value="1"/>
</dbReference>
<keyword evidence="3" id="KW-0732">Signal</keyword>
<dbReference type="RefSeq" id="WP_173301620.1">
    <property type="nucleotide sequence ID" value="NZ_JABRWQ010000005.1"/>
</dbReference>
<dbReference type="Gene3D" id="3.40.50.1820">
    <property type="entry name" value="alpha/beta hydrolase"/>
    <property type="match status" value="1"/>
</dbReference>
<evidence type="ECO:0000256" key="3">
    <source>
        <dbReference type="SAM" id="SignalP"/>
    </source>
</evidence>
<organism evidence="4 5">
    <name type="scientific">Winogradskyella litoriviva</name>
    <dbReference type="NCBI Taxonomy" id="1220182"/>
    <lineage>
        <taxon>Bacteria</taxon>
        <taxon>Pseudomonadati</taxon>
        <taxon>Bacteroidota</taxon>
        <taxon>Flavobacteriia</taxon>
        <taxon>Flavobacteriales</taxon>
        <taxon>Flavobacteriaceae</taxon>
        <taxon>Winogradskyella</taxon>
    </lineage>
</organism>
<dbReference type="PANTHER" id="PTHR40841:SF2">
    <property type="entry name" value="SIDEROPHORE-DEGRADING ESTERASE (EUROFUNG)"/>
    <property type="match status" value="1"/>
</dbReference>
<dbReference type="SUPFAM" id="SSF48452">
    <property type="entry name" value="TPR-like"/>
    <property type="match status" value="1"/>
</dbReference>
<evidence type="ECO:0000313" key="4">
    <source>
        <dbReference type="EMBL" id="NRD23963.1"/>
    </source>
</evidence>
<dbReference type="Proteomes" id="UP000805085">
    <property type="component" value="Unassembled WGS sequence"/>
</dbReference>
<dbReference type="InterPro" id="IPR052558">
    <property type="entry name" value="Siderophore_Hydrolase_D"/>
</dbReference>
<name>A0ABX2E775_9FLAO</name>
<reference evidence="4 5" key="1">
    <citation type="journal article" date="2015" name="Int. J. Syst. Evol. Microbiol.">
        <title>Winogradskyella litoriviva sp. nov., isolated from coastal seawater.</title>
        <authorList>
            <person name="Nedashkovskaya O.I."/>
            <person name="Kukhlevskiy A.D."/>
            <person name="Zhukova N.V."/>
            <person name="Kim S.J."/>
            <person name="Rhee S.K."/>
            <person name="Mikhailov V.V."/>
        </authorList>
    </citation>
    <scope>NUCLEOTIDE SEQUENCE [LARGE SCALE GENOMIC DNA]</scope>
    <source>
        <strain evidence="4 5">KMM6491</strain>
    </source>
</reference>
<gene>
    <name evidence="4" type="ORF">HNV10_11955</name>
</gene>
<dbReference type="SUPFAM" id="SSF53474">
    <property type="entry name" value="alpha/beta-Hydrolases"/>
    <property type="match status" value="1"/>
</dbReference>
<feature type="signal peptide" evidence="3">
    <location>
        <begin position="1"/>
        <end position="21"/>
    </location>
</feature>
<evidence type="ECO:0008006" key="6">
    <source>
        <dbReference type="Google" id="ProtNLM"/>
    </source>
</evidence>
<dbReference type="InterPro" id="IPR011990">
    <property type="entry name" value="TPR-like_helical_dom_sf"/>
</dbReference>
<protein>
    <recommendedName>
        <fullName evidence="6">Esterase</fullName>
    </recommendedName>
</protein>
<feature type="chain" id="PRO_5047190382" description="Esterase" evidence="3">
    <location>
        <begin position="22"/>
        <end position="412"/>
    </location>
</feature>
<proteinExistence type="inferred from homology"/>
<dbReference type="InterPro" id="IPR000801">
    <property type="entry name" value="Esterase-like"/>
</dbReference>
<dbReference type="Pfam" id="PF00756">
    <property type="entry name" value="Esterase"/>
    <property type="match status" value="1"/>
</dbReference>
<keyword evidence="2" id="KW-0378">Hydrolase</keyword>
<accession>A0ABX2E775</accession>
<evidence type="ECO:0000256" key="1">
    <source>
        <dbReference type="ARBA" id="ARBA00005622"/>
    </source>
</evidence>
<comment type="caution">
    <text evidence="4">The sequence shown here is derived from an EMBL/GenBank/DDBJ whole genome shotgun (WGS) entry which is preliminary data.</text>
</comment>
<dbReference type="EMBL" id="JABRWQ010000005">
    <property type="protein sequence ID" value="NRD23963.1"/>
    <property type="molecule type" value="Genomic_DNA"/>
</dbReference>
<evidence type="ECO:0000313" key="5">
    <source>
        <dbReference type="Proteomes" id="UP000805085"/>
    </source>
</evidence>
<dbReference type="PANTHER" id="PTHR40841">
    <property type="entry name" value="SIDEROPHORE TRIACETYLFUSARININE C ESTERASE"/>
    <property type="match status" value="1"/>
</dbReference>
<comment type="similarity">
    <text evidence="1">Belongs to the esterase D family.</text>
</comment>
<evidence type="ECO:0000256" key="2">
    <source>
        <dbReference type="ARBA" id="ARBA00022801"/>
    </source>
</evidence>
<sequence length="412" mass="47937">MKYQHYLRILFVFMISSVSHAQQISIGERYCFQSEILKEQRAYQVYLPPSYDENNKAKFPVIYLLDGDYNFHYDSGLIEFLSNSAFTIPEAILIGISDNGGTKQLQNSDPKQNADTFIKFIQTELKPLINKSYRTSDLDILIGHSKFGILTTHYWMTNPNDFDVFLAIDPSYWFNDYEIVKRLEDEFKNEFTTNSQLYIAQANTEGMGIDELVAVLEKESSEQTNWHLNAYPEDNHGSLHLTAITDVLNDVFKGWYLDSETFYSFKNGSDVIAYYKQLNDKYNSEFLLPWYSLGNITNYYIRKNKQDDLVQMESGIKSHFPVSLEQFRIQLANNYLSFKNLKEAEKLYKHCLIANSDSYKALEGLSKIASMKEDKKTAIAYLEQSIAIAKDKKVRQYYLNELNANLKQLKQK</sequence>
<dbReference type="InterPro" id="IPR029058">
    <property type="entry name" value="AB_hydrolase_fold"/>
</dbReference>
<keyword evidence="5" id="KW-1185">Reference proteome</keyword>